<gene>
    <name evidence="3" type="ORF">QYB97_21275</name>
</gene>
<feature type="transmembrane region" description="Helical" evidence="1">
    <location>
        <begin position="107"/>
        <end position="123"/>
    </location>
</feature>
<feature type="transmembrane region" description="Helical" evidence="1">
    <location>
        <begin position="135"/>
        <end position="155"/>
    </location>
</feature>
<comment type="caution">
    <text evidence="3">The sequence shown here is derived from an EMBL/GenBank/DDBJ whole genome shotgun (WGS) entry which is preliminary data.</text>
</comment>
<accession>A0ABT8I225</accession>
<evidence type="ECO:0000259" key="2">
    <source>
        <dbReference type="Pfam" id="PF22570"/>
    </source>
</evidence>
<keyword evidence="1" id="KW-0472">Membrane</keyword>
<keyword evidence="1" id="KW-1133">Transmembrane helix</keyword>
<keyword evidence="1" id="KW-0812">Transmembrane</keyword>
<feature type="domain" description="LiaF transmembrane" evidence="2">
    <location>
        <begin position="8"/>
        <end position="100"/>
    </location>
</feature>
<evidence type="ECO:0000313" key="3">
    <source>
        <dbReference type="EMBL" id="MDN4527029.1"/>
    </source>
</evidence>
<dbReference type="Pfam" id="PF22570">
    <property type="entry name" value="LiaF-TM"/>
    <property type="match status" value="1"/>
</dbReference>
<evidence type="ECO:0000256" key="1">
    <source>
        <dbReference type="SAM" id="Phobius"/>
    </source>
</evidence>
<dbReference type="Proteomes" id="UP001172721">
    <property type="component" value="Unassembled WGS sequence"/>
</dbReference>
<feature type="transmembrane region" description="Helical" evidence="1">
    <location>
        <begin position="58"/>
        <end position="76"/>
    </location>
</feature>
<name>A0ABT8I225_9BACL</name>
<feature type="transmembrane region" description="Helical" evidence="1">
    <location>
        <begin position="34"/>
        <end position="51"/>
    </location>
</feature>
<protein>
    <submittedName>
        <fullName evidence="3">DUF5668 domain-containing protein</fullName>
    </submittedName>
</protein>
<dbReference type="InterPro" id="IPR054331">
    <property type="entry name" value="LiaF_TM"/>
</dbReference>
<dbReference type="EMBL" id="JAUHTR010000017">
    <property type="protein sequence ID" value="MDN4527029.1"/>
    <property type="molecule type" value="Genomic_DNA"/>
</dbReference>
<evidence type="ECO:0000313" key="4">
    <source>
        <dbReference type="Proteomes" id="UP001172721"/>
    </source>
</evidence>
<reference evidence="3" key="1">
    <citation type="submission" date="2023-07" db="EMBL/GenBank/DDBJ databases">
        <title>Fictibacillus sp. isolated from freshwater pond.</title>
        <authorList>
            <person name="Kirdat K."/>
            <person name="Bhat A."/>
            <person name="Mourya A."/>
            <person name="Yadav A."/>
        </authorList>
    </citation>
    <scope>NUCLEOTIDE SEQUENCE</scope>
    <source>
        <strain evidence="3">NE201</strain>
    </source>
</reference>
<proteinExistence type="predicted"/>
<feature type="transmembrane region" description="Helical" evidence="1">
    <location>
        <begin position="82"/>
        <end position="100"/>
    </location>
</feature>
<keyword evidence="4" id="KW-1185">Reference proteome</keyword>
<dbReference type="RefSeq" id="WP_301168045.1">
    <property type="nucleotide sequence ID" value="NZ_JAUHTR010000017.1"/>
</dbReference>
<sequence length="159" mass="17516">MMRGKGSFSGIVLLGIGLFFLAQQMKVTYVAPYLTWPTFLIIIGLAFLVQSSGGKDGASSFSAILLLGLGIHFHAIHHIDSWPNEPATIILIIGLAFIYMYKQAKEGLLPGIVLIAIAAWNFFNKSQTPSIKEWFSSVEGFWPFVLIAAGAYFVFIKKK</sequence>
<organism evidence="3 4">
    <name type="scientific">Fictibacillus fluitans</name>
    <dbReference type="NCBI Taxonomy" id="3058422"/>
    <lineage>
        <taxon>Bacteria</taxon>
        <taxon>Bacillati</taxon>
        <taxon>Bacillota</taxon>
        <taxon>Bacilli</taxon>
        <taxon>Bacillales</taxon>
        <taxon>Fictibacillaceae</taxon>
        <taxon>Fictibacillus</taxon>
    </lineage>
</organism>